<dbReference type="SUPFAM" id="SSF48726">
    <property type="entry name" value="Immunoglobulin"/>
    <property type="match status" value="1"/>
</dbReference>
<sequence>LYKAASHFQAPLLEGKSQQPYYCKATHPKATAASFLVHPGAAASLPLLCPLHPPSRDDFEGPYRNSSLLCQIRGSRQLPSTAVHWLKDGVPLTAGVTTETLVADSRTSAYVTSSRAVVTESEWDSGAVYTCQVEEELRNSSKALECG</sequence>
<name>A0A7K6REM8_9AVES</name>
<proteinExistence type="predicted"/>
<dbReference type="EMBL" id="VZRY01000416">
    <property type="protein sequence ID" value="NWW84411.1"/>
    <property type="molecule type" value="Genomic_DNA"/>
</dbReference>
<dbReference type="Proteomes" id="UP000570016">
    <property type="component" value="Unassembled WGS sequence"/>
</dbReference>
<evidence type="ECO:0000313" key="2">
    <source>
        <dbReference type="EMBL" id="NWW84411.1"/>
    </source>
</evidence>
<dbReference type="AlphaFoldDB" id="A0A7K6REM8"/>
<protein>
    <submittedName>
        <fullName evidence="2">IGHM protein</fullName>
    </submittedName>
</protein>
<gene>
    <name evidence="2" type="primary">Ighm</name>
    <name evidence="2" type="ORF">RHYJUB_R14684</name>
</gene>
<evidence type="ECO:0000259" key="1">
    <source>
        <dbReference type="PROSITE" id="PS50835"/>
    </source>
</evidence>
<accession>A0A7K6REM8</accession>
<organism evidence="2 3">
    <name type="scientific">Rhynochetos jubatus</name>
    <name type="common">kagu</name>
    <dbReference type="NCBI Taxonomy" id="54386"/>
    <lineage>
        <taxon>Eukaryota</taxon>
        <taxon>Metazoa</taxon>
        <taxon>Chordata</taxon>
        <taxon>Craniata</taxon>
        <taxon>Vertebrata</taxon>
        <taxon>Euteleostomi</taxon>
        <taxon>Archelosauria</taxon>
        <taxon>Archosauria</taxon>
        <taxon>Dinosauria</taxon>
        <taxon>Saurischia</taxon>
        <taxon>Theropoda</taxon>
        <taxon>Coelurosauria</taxon>
        <taxon>Aves</taxon>
        <taxon>Neognathae</taxon>
        <taxon>Neoaves</taxon>
        <taxon>Phaethontimorphae</taxon>
        <taxon>Eurypygiformes</taxon>
        <taxon>Rhynochetidae</taxon>
        <taxon>Rhynochetos</taxon>
    </lineage>
</organism>
<feature type="non-terminal residue" evidence="2">
    <location>
        <position position="1"/>
    </location>
</feature>
<evidence type="ECO:0000313" key="3">
    <source>
        <dbReference type="Proteomes" id="UP000570016"/>
    </source>
</evidence>
<dbReference type="OrthoDB" id="9378418at2759"/>
<dbReference type="PROSITE" id="PS50835">
    <property type="entry name" value="IG_LIKE"/>
    <property type="match status" value="1"/>
</dbReference>
<dbReference type="CDD" id="cd00098">
    <property type="entry name" value="IgC1"/>
    <property type="match status" value="1"/>
</dbReference>
<keyword evidence="3" id="KW-1185">Reference proteome</keyword>
<dbReference type="InterPro" id="IPR013783">
    <property type="entry name" value="Ig-like_fold"/>
</dbReference>
<dbReference type="InterPro" id="IPR007110">
    <property type="entry name" value="Ig-like_dom"/>
</dbReference>
<feature type="domain" description="Ig-like" evidence="1">
    <location>
        <begin position="46"/>
        <end position="145"/>
    </location>
</feature>
<feature type="non-terminal residue" evidence="2">
    <location>
        <position position="147"/>
    </location>
</feature>
<dbReference type="Pfam" id="PF07654">
    <property type="entry name" value="C1-set"/>
    <property type="match status" value="1"/>
</dbReference>
<dbReference type="InterPro" id="IPR036179">
    <property type="entry name" value="Ig-like_dom_sf"/>
</dbReference>
<dbReference type="InterPro" id="IPR003597">
    <property type="entry name" value="Ig_C1-set"/>
</dbReference>
<dbReference type="SMART" id="SM00407">
    <property type="entry name" value="IGc1"/>
    <property type="match status" value="1"/>
</dbReference>
<reference evidence="2 3" key="1">
    <citation type="submission" date="2019-09" db="EMBL/GenBank/DDBJ databases">
        <title>Bird 10,000 Genomes (B10K) Project - Family phase.</title>
        <authorList>
            <person name="Zhang G."/>
        </authorList>
    </citation>
    <scope>NUCLEOTIDE SEQUENCE [LARGE SCALE GENOMIC DNA]</scope>
    <source>
        <strain evidence="2">B10K-DU-029-58</strain>
        <tissue evidence="2">Muscle</tissue>
    </source>
</reference>
<comment type="caution">
    <text evidence="2">The sequence shown here is derived from an EMBL/GenBank/DDBJ whole genome shotgun (WGS) entry which is preliminary data.</text>
</comment>
<dbReference type="Gene3D" id="2.60.40.10">
    <property type="entry name" value="Immunoglobulins"/>
    <property type="match status" value="1"/>
</dbReference>